<evidence type="ECO:0000256" key="1">
    <source>
        <dbReference type="ARBA" id="ARBA00008226"/>
    </source>
</evidence>
<keyword evidence="7 10" id="KW-0648">Protein biosynthesis</keyword>
<evidence type="ECO:0000256" key="6">
    <source>
        <dbReference type="ARBA" id="ARBA00022840"/>
    </source>
</evidence>
<comment type="caution">
    <text evidence="14">The sequence shown here is derived from an EMBL/GenBank/DDBJ whole genome shotgun (WGS) entry which is preliminary data.</text>
</comment>
<name>A0A918NH62_9PROT</name>
<dbReference type="InterPro" id="IPR004154">
    <property type="entry name" value="Anticodon-bd"/>
</dbReference>
<evidence type="ECO:0000256" key="7">
    <source>
        <dbReference type="ARBA" id="ARBA00022917"/>
    </source>
</evidence>
<dbReference type="PANTHER" id="PTHR11476">
    <property type="entry name" value="HISTIDYL-TRNA SYNTHETASE"/>
    <property type="match status" value="1"/>
</dbReference>
<dbReference type="Proteomes" id="UP000600865">
    <property type="component" value="Unassembled WGS sequence"/>
</dbReference>
<evidence type="ECO:0000259" key="13">
    <source>
        <dbReference type="PROSITE" id="PS50862"/>
    </source>
</evidence>
<dbReference type="InterPro" id="IPR041715">
    <property type="entry name" value="HisRS-like_core"/>
</dbReference>
<dbReference type="GO" id="GO:0006427">
    <property type="term" value="P:histidyl-tRNA aminoacylation"/>
    <property type="evidence" value="ECO:0007669"/>
    <property type="project" value="UniProtKB-UniRule"/>
</dbReference>
<evidence type="ECO:0000256" key="2">
    <source>
        <dbReference type="ARBA" id="ARBA00011738"/>
    </source>
</evidence>
<dbReference type="SUPFAM" id="SSF52954">
    <property type="entry name" value="Class II aaRS ABD-related"/>
    <property type="match status" value="1"/>
</dbReference>
<keyword evidence="5 10" id="KW-0547">Nucleotide-binding</keyword>
<protein>
    <recommendedName>
        <fullName evidence="10">Histidine--tRNA ligase</fullName>
        <ecNumber evidence="10">6.1.1.21</ecNumber>
    </recommendedName>
    <alternativeName>
        <fullName evidence="10">Histidyl-tRNA synthetase</fullName>
        <shortName evidence="10">HisRS</shortName>
    </alternativeName>
</protein>
<feature type="compositionally biased region" description="Basic residues" evidence="12">
    <location>
        <begin position="1"/>
        <end position="18"/>
    </location>
</feature>
<feature type="binding site" evidence="11">
    <location>
        <begin position="92"/>
        <end position="94"/>
    </location>
    <ligand>
        <name>L-histidine</name>
        <dbReference type="ChEBI" id="CHEBI:57595"/>
    </ligand>
</feature>
<evidence type="ECO:0000256" key="4">
    <source>
        <dbReference type="ARBA" id="ARBA00022598"/>
    </source>
</evidence>
<feature type="binding site" evidence="11">
    <location>
        <begin position="311"/>
        <end position="312"/>
    </location>
    <ligand>
        <name>L-histidine</name>
        <dbReference type="ChEBI" id="CHEBI:57595"/>
    </ligand>
</feature>
<dbReference type="CDD" id="cd00859">
    <property type="entry name" value="HisRS_anticodon"/>
    <property type="match status" value="1"/>
</dbReference>
<dbReference type="InterPro" id="IPR006195">
    <property type="entry name" value="aa-tRNA-synth_II"/>
</dbReference>
<dbReference type="InterPro" id="IPR004516">
    <property type="entry name" value="HisRS/HisZ"/>
</dbReference>
<keyword evidence="6 10" id="KW-0067">ATP-binding</keyword>
<dbReference type="GO" id="GO:0005737">
    <property type="term" value="C:cytoplasm"/>
    <property type="evidence" value="ECO:0007669"/>
    <property type="project" value="UniProtKB-SubCell"/>
</dbReference>
<dbReference type="AlphaFoldDB" id="A0A918NH62"/>
<dbReference type="EC" id="6.1.1.21" evidence="10"/>
<dbReference type="Pfam" id="PF13393">
    <property type="entry name" value="tRNA-synt_His"/>
    <property type="match status" value="1"/>
</dbReference>
<dbReference type="PANTHER" id="PTHR11476:SF7">
    <property type="entry name" value="HISTIDINE--TRNA LIGASE"/>
    <property type="match status" value="1"/>
</dbReference>
<proteinExistence type="inferred from homology"/>
<feature type="region of interest" description="Disordered" evidence="12">
    <location>
        <begin position="1"/>
        <end position="20"/>
    </location>
</feature>
<dbReference type="Gene3D" id="3.40.50.800">
    <property type="entry name" value="Anticodon-binding domain"/>
    <property type="match status" value="1"/>
</dbReference>
<evidence type="ECO:0000256" key="9">
    <source>
        <dbReference type="ARBA" id="ARBA00047639"/>
    </source>
</evidence>
<evidence type="ECO:0000256" key="12">
    <source>
        <dbReference type="SAM" id="MobiDB-lite"/>
    </source>
</evidence>
<dbReference type="RefSeq" id="WP_189583962.1">
    <property type="nucleotide sequence ID" value="NZ_BMYV01000002.1"/>
</dbReference>
<dbReference type="InterPro" id="IPR036621">
    <property type="entry name" value="Anticodon-bd_dom_sf"/>
</dbReference>
<accession>A0A918NH62</accession>
<dbReference type="InterPro" id="IPR045864">
    <property type="entry name" value="aa-tRNA-synth_II/BPL/LPL"/>
</dbReference>
<dbReference type="Pfam" id="PF03129">
    <property type="entry name" value="HGTP_anticodon"/>
    <property type="match status" value="1"/>
</dbReference>
<comment type="similarity">
    <text evidence="1 10">Belongs to the class-II aminoacyl-tRNA synthetase family.</text>
</comment>
<evidence type="ECO:0000256" key="11">
    <source>
        <dbReference type="PIRSR" id="PIRSR001549-1"/>
    </source>
</evidence>
<evidence type="ECO:0000313" key="15">
    <source>
        <dbReference type="Proteomes" id="UP000600865"/>
    </source>
</evidence>
<feature type="binding site" evidence="11">
    <location>
        <position position="307"/>
    </location>
    <ligand>
        <name>L-histidine</name>
        <dbReference type="ChEBI" id="CHEBI:57595"/>
    </ligand>
</feature>
<reference evidence="14 15" key="1">
    <citation type="journal article" date="2014" name="Int. J. Syst. Evol. Microbiol.">
        <title>Complete genome sequence of Corynebacterium casei LMG S-19264T (=DSM 44701T), isolated from a smear-ripened cheese.</title>
        <authorList>
            <consortium name="US DOE Joint Genome Institute (JGI-PGF)"/>
            <person name="Walter F."/>
            <person name="Albersmeier A."/>
            <person name="Kalinowski J."/>
            <person name="Ruckert C."/>
        </authorList>
    </citation>
    <scope>NUCLEOTIDE SEQUENCE [LARGE SCALE GENOMIC DNA]</scope>
    <source>
        <strain evidence="14 15">KCTC 23968</strain>
    </source>
</reference>
<dbReference type="NCBIfam" id="TIGR00442">
    <property type="entry name" value="hisS"/>
    <property type="match status" value="1"/>
</dbReference>
<dbReference type="SUPFAM" id="SSF55681">
    <property type="entry name" value="Class II aaRS and biotin synthetases"/>
    <property type="match status" value="1"/>
</dbReference>
<dbReference type="InterPro" id="IPR015807">
    <property type="entry name" value="His-tRNA-ligase"/>
</dbReference>
<feature type="binding site" evidence="11">
    <location>
        <position position="140"/>
    </location>
    <ligand>
        <name>L-histidine</name>
        <dbReference type="ChEBI" id="CHEBI:57595"/>
    </ligand>
</feature>
<dbReference type="Gene3D" id="3.30.930.10">
    <property type="entry name" value="Bira Bifunctional Protein, Domain 2"/>
    <property type="match status" value="1"/>
</dbReference>
<keyword evidence="15" id="KW-1185">Reference proteome</keyword>
<organism evidence="14 15">
    <name type="scientific">Litorimonas cladophorae</name>
    <dbReference type="NCBI Taxonomy" id="1220491"/>
    <lineage>
        <taxon>Bacteria</taxon>
        <taxon>Pseudomonadati</taxon>
        <taxon>Pseudomonadota</taxon>
        <taxon>Alphaproteobacteria</taxon>
        <taxon>Maricaulales</taxon>
        <taxon>Robiginitomaculaceae</taxon>
    </lineage>
</organism>
<dbReference type="GO" id="GO:0005524">
    <property type="term" value="F:ATP binding"/>
    <property type="evidence" value="ECO:0007669"/>
    <property type="project" value="UniProtKB-UniRule"/>
</dbReference>
<sequence>MAKNKKQNKPFRPKARRPRGFEDRAAETLRAEARLIEAAFSVYDIHGFEPLQTPAFEFADALGKFLPDDDRPNTGVFALQDDDEQWMSLRYDLTAPLARFVAENYDALAKPYRRYQAGSVFRNEKPGPGRFREFTQCDADSVGAAGAAADAEMIMLAAEVMRAAGLKDGQYAIRVNNRKLLDGILESSGVPNTAEGAEQRLQVLRAIDKLDRLGAEGVEALLGDGREDESGDYTDGAKLNAAGIKAVLGFTTASTDNRADTIRTLEGLMGTSERGLDGVKELVQIDSILNAVGFGNDRVAYDTSIVRGLGYYTGPVFEAELLTDIRDRKGRPVRIGSVGGGGRYDDLVSRFRGQAVPATGFSFGVSRFLTALERMDALESSVKPPVVICAFDKALMGEYFKMAGELHREGIRAEVFVGAGNVTKQMKYADRRNAQVAVLMGSDEMAAGEVTLKDLYEGAKAAAAIESNEEWKSSRPAQETVARGTWVAAVKAMLADGTETNA</sequence>
<gene>
    <name evidence="10 14" type="primary">hisS</name>
    <name evidence="14" type="ORF">GCM10011309_15610</name>
</gene>
<feature type="domain" description="Aminoacyl-transfer RNA synthetases class-II family profile" evidence="13">
    <location>
        <begin position="47"/>
        <end position="384"/>
    </location>
</feature>
<evidence type="ECO:0000256" key="8">
    <source>
        <dbReference type="ARBA" id="ARBA00023146"/>
    </source>
</evidence>
<comment type="subunit">
    <text evidence="2 10">Homodimer.</text>
</comment>
<dbReference type="CDD" id="cd00773">
    <property type="entry name" value="HisRS-like_core"/>
    <property type="match status" value="1"/>
</dbReference>
<evidence type="ECO:0000256" key="5">
    <source>
        <dbReference type="ARBA" id="ARBA00022741"/>
    </source>
</evidence>
<dbReference type="GO" id="GO:0004821">
    <property type="term" value="F:histidine-tRNA ligase activity"/>
    <property type="evidence" value="ECO:0007669"/>
    <property type="project" value="UniProtKB-UniRule"/>
</dbReference>
<dbReference type="HAMAP" id="MF_00127">
    <property type="entry name" value="His_tRNA_synth"/>
    <property type="match status" value="1"/>
</dbReference>
<keyword evidence="4 10" id="KW-0436">Ligase</keyword>
<feature type="binding site" evidence="11">
    <location>
        <position position="122"/>
    </location>
    <ligand>
        <name>L-histidine</name>
        <dbReference type="ChEBI" id="CHEBI:57595"/>
    </ligand>
</feature>
<comment type="subcellular location">
    <subcellularLocation>
        <location evidence="10">Cytoplasm</location>
    </subcellularLocation>
</comment>
<dbReference type="EMBL" id="BMYV01000002">
    <property type="protein sequence ID" value="GGX66868.1"/>
    <property type="molecule type" value="Genomic_DNA"/>
</dbReference>
<evidence type="ECO:0000256" key="3">
    <source>
        <dbReference type="ARBA" id="ARBA00022490"/>
    </source>
</evidence>
<keyword evidence="3 10" id="KW-0963">Cytoplasm</keyword>
<evidence type="ECO:0000313" key="14">
    <source>
        <dbReference type="EMBL" id="GGX66868.1"/>
    </source>
</evidence>
<dbReference type="PROSITE" id="PS50862">
    <property type="entry name" value="AA_TRNA_LIGASE_II"/>
    <property type="match status" value="1"/>
</dbReference>
<keyword evidence="8 10" id="KW-0030">Aminoacyl-tRNA synthetase</keyword>
<dbReference type="PIRSF" id="PIRSF001549">
    <property type="entry name" value="His-tRNA_synth"/>
    <property type="match status" value="1"/>
</dbReference>
<feature type="binding site" evidence="11">
    <location>
        <position position="136"/>
    </location>
    <ligand>
        <name>L-histidine</name>
        <dbReference type="ChEBI" id="CHEBI:57595"/>
    </ligand>
</feature>
<comment type="catalytic activity">
    <reaction evidence="9 10">
        <text>tRNA(His) + L-histidine + ATP = L-histidyl-tRNA(His) + AMP + diphosphate + H(+)</text>
        <dbReference type="Rhea" id="RHEA:17313"/>
        <dbReference type="Rhea" id="RHEA-COMP:9665"/>
        <dbReference type="Rhea" id="RHEA-COMP:9689"/>
        <dbReference type="ChEBI" id="CHEBI:15378"/>
        <dbReference type="ChEBI" id="CHEBI:30616"/>
        <dbReference type="ChEBI" id="CHEBI:33019"/>
        <dbReference type="ChEBI" id="CHEBI:57595"/>
        <dbReference type="ChEBI" id="CHEBI:78442"/>
        <dbReference type="ChEBI" id="CHEBI:78527"/>
        <dbReference type="ChEBI" id="CHEBI:456215"/>
        <dbReference type="EC" id="6.1.1.21"/>
    </reaction>
</comment>
<dbReference type="InterPro" id="IPR033656">
    <property type="entry name" value="HisRS_anticodon"/>
</dbReference>
<evidence type="ECO:0000256" key="10">
    <source>
        <dbReference type="HAMAP-Rule" id="MF_00127"/>
    </source>
</evidence>